<comment type="caution">
    <text evidence="2">The sequence shown here is derived from an EMBL/GenBank/DDBJ whole genome shotgun (WGS) entry which is preliminary data.</text>
</comment>
<dbReference type="Proteomes" id="UP000003374">
    <property type="component" value="Unassembled WGS sequence"/>
</dbReference>
<feature type="domain" description="CobQ/CobB/MinD/ParA nucleotide binding" evidence="1">
    <location>
        <begin position="9"/>
        <end position="229"/>
    </location>
</feature>
<protein>
    <submittedName>
        <fullName evidence="2">ParA family protein</fullName>
    </submittedName>
</protein>
<dbReference type="InterPro" id="IPR027417">
    <property type="entry name" value="P-loop_NTPase"/>
</dbReference>
<keyword evidence="3" id="KW-1185">Reference proteome</keyword>
<dbReference type="eggNOG" id="COG0455">
    <property type="taxonomic scope" value="Bacteria"/>
</dbReference>
<sequence>MTMAQIVSVHSYRGGTGKSNITANLAFLLAKRGQRIAVLDTDIQSPGVHLIFGIEPERMVYTLSDFVFGKCELAETVYDIDHNCGLADSAGKLYLLPSSLAVDDISRVVGEGYDVHCFSREFKQLIAELQLDFLFLDTHPGLNRETLLTAAISDQLLILLRPDKQDYHGTAVLLEVASRLQVPNIYLVVNKVAERVDSETMRNQIRSAYGYEVIGILPLDATMAILGSRELFVGCQPQHPLTKELIAIAARLMTDGNAC</sequence>
<proteinExistence type="predicted"/>
<reference evidence="2 3" key="1">
    <citation type="submission" date="2006-02" db="EMBL/GenBank/DDBJ databases">
        <authorList>
            <person name="Waterbury J."/>
            <person name="Ferriera S."/>
            <person name="Johnson J."/>
            <person name="Kravitz S."/>
            <person name="Halpern A."/>
            <person name="Remington K."/>
            <person name="Beeson K."/>
            <person name="Tran B."/>
            <person name="Rogers Y.-H."/>
            <person name="Friedman R."/>
            <person name="Venter J.C."/>
        </authorList>
    </citation>
    <scope>NUCLEOTIDE SEQUENCE [LARGE SCALE GENOMIC DNA]</scope>
    <source>
        <strain evidence="2 3">Nb-231</strain>
    </source>
</reference>
<name>A4BNM1_9GAMM</name>
<dbReference type="PANTHER" id="PTHR13696:SF52">
    <property type="entry name" value="PARA FAMILY PROTEIN CT_582"/>
    <property type="match status" value="1"/>
</dbReference>
<organism evidence="2 3">
    <name type="scientific">Nitrococcus mobilis Nb-231</name>
    <dbReference type="NCBI Taxonomy" id="314278"/>
    <lineage>
        <taxon>Bacteria</taxon>
        <taxon>Pseudomonadati</taxon>
        <taxon>Pseudomonadota</taxon>
        <taxon>Gammaproteobacteria</taxon>
        <taxon>Chromatiales</taxon>
        <taxon>Ectothiorhodospiraceae</taxon>
        <taxon>Nitrococcus</taxon>
    </lineage>
</organism>
<dbReference type="STRING" id="314278.NB231_10218"/>
<dbReference type="AlphaFoldDB" id="A4BNM1"/>
<accession>A4BNM1</accession>
<dbReference type="EMBL" id="AAOF01000002">
    <property type="protein sequence ID" value="EAR22820.1"/>
    <property type="molecule type" value="Genomic_DNA"/>
</dbReference>
<evidence type="ECO:0000259" key="1">
    <source>
        <dbReference type="Pfam" id="PF01656"/>
    </source>
</evidence>
<dbReference type="SUPFAM" id="SSF52540">
    <property type="entry name" value="P-loop containing nucleoside triphosphate hydrolases"/>
    <property type="match status" value="1"/>
</dbReference>
<dbReference type="Pfam" id="PF01656">
    <property type="entry name" value="CbiA"/>
    <property type="match status" value="1"/>
</dbReference>
<evidence type="ECO:0000313" key="2">
    <source>
        <dbReference type="EMBL" id="EAR22820.1"/>
    </source>
</evidence>
<dbReference type="InterPro" id="IPR002586">
    <property type="entry name" value="CobQ/CobB/MinD/ParA_Nub-bd_dom"/>
</dbReference>
<gene>
    <name evidence="2" type="ORF">NB231_10218</name>
</gene>
<dbReference type="HOGENOM" id="CLU_096711_0_0_6"/>
<dbReference type="InterPro" id="IPR050678">
    <property type="entry name" value="DNA_Partitioning_ATPase"/>
</dbReference>
<evidence type="ECO:0000313" key="3">
    <source>
        <dbReference type="Proteomes" id="UP000003374"/>
    </source>
</evidence>
<dbReference type="Gene3D" id="3.40.50.300">
    <property type="entry name" value="P-loop containing nucleotide triphosphate hydrolases"/>
    <property type="match status" value="1"/>
</dbReference>
<dbReference type="PANTHER" id="PTHR13696">
    <property type="entry name" value="P-LOOP CONTAINING NUCLEOSIDE TRIPHOSPHATE HYDROLASE"/>
    <property type="match status" value="1"/>
</dbReference>